<proteinExistence type="inferred from homology"/>
<dbReference type="GO" id="GO:0042973">
    <property type="term" value="F:glucan endo-1,3-beta-D-glucosidase activity"/>
    <property type="evidence" value="ECO:0007669"/>
    <property type="project" value="TreeGrafter"/>
</dbReference>
<dbReference type="EMBL" id="ML119143">
    <property type="protein sequence ID" value="RPB10351.1"/>
    <property type="molecule type" value="Genomic_DNA"/>
</dbReference>
<evidence type="ECO:0000313" key="14">
    <source>
        <dbReference type="EMBL" id="RPB10351.1"/>
    </source>
</evidence>
<keyword evidence="5 13" id="KW-0732">Signal</keyword>
<dbReference type="OrthoDB" id="77201at2759"/>
<keyword evidence="15" id="KW-1185">Reference proteome</keyword>
<dbReference type="GO" id="GO:0071555">
    <property type="term" value="P:cell wall organization"/>
    <property type="evidence" value="ECO:0007669"/>
    <property type="project" value="TreeGrafter"/>
</dbReference>
<dbReference type="PANTHER" id="PTHR16631:SF26">
    <property type="entry name" value="GLUCAN 1,3-BETA-GLUCOSIDASE"/>
    <property type="match status" value="1"/>
</dbReference>
<comment type="subcellular location">
    <subcellularLocation>
        <location evidence="1">Secreted</location>
        <location evidence="1">Cell wall</location>
    </subcellularLocation>
</comment>
<reference evidence="14 15" key="1">
    <citation type="journal article" date="2018" name="Nat. Ecol. Evol.">
        <title>Pezizomycetes genomes reveal the molecular basis of ectomycorrhizal truffle lifestyle.</title>
        <authorList>
            <person name="Murat C."/>
            <person name="Payen T."/>
            <person name="Noel B."/>
            <person name="Kuo A."/>
            <person name="Morin E."/>
            <person name="Chen J."/>
            <person name="Kohler A."/>
            <person name="Krizsan K."/>
            <person name="Balestrini R."/>
            <person name="Da Silva C."/>
            <person name="Montanini B."/>
            <person name="Hainaut M."/>
            <person name="Levati E."/>
            <person name="Barry K.W."/>
            <person name="Belfiori B."/>
            <person name="Cichocki N."/>
            <person name="Clum A."/>
            <person name="Dockter R.B."/>
            <person name="Fauchery L."/>
            <person name="Guy J."/>
            <person name="Iotti M."/>
            <person name="Le Tacon F."/>
            <person name="Lindquist E.A."/>
            <person name="Lipzen A."/>
            <person name="Malagnac F."/>
            <person name="Mello A."/>
            <person name="Molinier V."/>
            <person name="Miyauchi S."/>
            <person name="Poulain J."/>
            <person name="Riccioni C."/>
            <person name="Rubini A."/>
            <person name="Sitrit Y."/>
            <person name="Splivallo R."/>
            <person name="Traeger S."/>
            <person name="Wang M."/>
            <person name="Zifcakova L."/>
            <person name="Wipf D."/>
            <person name="Zambonelli A."/>
            <person name="Paolocci F."/>
            <person name="Nowrousian M."/>
            <person name="Ottonello S."/>
            <person name="Baldrian P."/>
            <person name="Spatafora J.W."/>
            <person name="Henrissat B."/>
            <person name="Nagy L.G."/>
            <person name="Aury J.M."/>
            <person name="Wincker P."/>
            <person name="Grigoriev I.V."/>
            <person name="Bonfante P."/>
            <person name="Martin F.M."/>
        </authorList>
    </citation>
    <scope>NUCLEOTIDE SEQUENCE [LARGE SCALE GENOMIC DNA]</scope>
    <source>
        <strain evidence="14 15">CCBAS932</strain>
    </source>
</reference>
<dbReference type="PANTHER" id="PTHR16631">
    <property type="entry name" value="GLUCAN 1,3-BETA-GLUCOSIDASE"/>
    <property type="match status" value="1"/>
</dbReference>
<comment type="similarity">
    <text evidence="2 12">Belongs to the glycosyl hydrolase 17 family.</text>
</comment>
<evidence type="ECO:0000256" key="2">
    <source>
        <dbReference type="ARBA" id="ARBA00008773"/>
    </source>
</evidence>
<protein>
    <recommendedName>
        <fullName evidence="10">glucan 1,3-beta-glucosidase</fullName>
        <ecNumber evidence="10">3.2.1.58</ecNumber>
    </recommendedName>
    <alternativeName>
        <fullName evidence="11">Exo-1,3-beta-glucanase</fullName>
    </alternativeName>
</protein>
<dbReference type="InterPro" id="IPR000490">
    <property type="entry name" value="Glyco_hydro_17"/>
</dbReference>
<organism evidence="14 15">
    <name type="scientific">Morchella conica CCBAS932</name>
    <dbReference type="NCBI Taxonomy" id="1392247"/>
    <lineage>
        <taxon>Eukaryota</taxon>
        <taxon>Fungi</taxon>
        <taxon>Dikarya</taxon>
        <taxon>Ascomycota</taxon>
        <taxon>Pezizomycotina</taxon>
        <taxon>Pezizomycetes</taxon>
        <taxon>Pezizales</taxon>
        <taxon>Morchellaceae</taxon>
        <taxon>Morchella</taxon>
    </lineage>
</organism>
<keyword evidence="7" id="KW-0325">Glycoprotein</keyword>
<dbReference type="InParanoid" id="A0A3N4KPQ8"/>
<evidence type="ECO:0000256" key="13">
    <source>
        <dbReference type="SAM" id="SignalP"/>
    </source>
</evidence>
<keyword evidence="8" id="KW-0326">Glycosidase</keyword>
<keyword evidence="4" id="KW-0964">Secreted</keyword>
<feature type="signal peptide" evidence="13">
    <location>
        <begin position="1"/>
        <end position="18"/>
    </location>
</feature>
<evidence type="ECO:0000256" key="8">
    <source>
        <dbReference type="ARBA" id="ARBA00023295"/>
    </source>
</evidence>
<evidence type="ECO:0000256" key="12">
    <source>
        <dbReference type="RuleBase" id="RU004335"/>
    </source>
</evidence>
<sequence length="302" mass="33241">MRICVVLVSLLSLGVVYTSPVLTGNVGFNIGHKRADGACKTTDDWIEDFRTIRSWSHDMVQVNTARLFSTSDCFNLKNAVPAAQATYIKIWVTIWATPKDKYIRERDELEYAIRTWGTDWIAGINVGSEHLYQGSLKPATLARYINQVKMLVKVTLGAPHIAIGCADTWTQLVSPATKIVLGVSDVVLTNGFPYWQGIPIEAAGGIFTGNFNTVKNLIPDKPIIVGETGWPSAGPSFKGGQTSVANLQRYWYDTACPLVMQGIPVFWFSAFDEPAKDGENGDVEKHFGVASVDRHLKISLNC</sequence>
<dbReference type="SUPFAM" id="SSF51445">
    <property type="entry name" value="(Trans)glycosidases"/>
    <property type="match status" value="1"/>
</dbReference>
<evidence type="ECO:0000256" key="9">
    <source>
        <dbReference type="ARBA" id="ARBA00036824"/>
    </source>
</evidence>
<evidence type="ECO:0000256" key="3">
    <source>
        <dbReference type="ARBA" id="ARBA00022512"/>
    </source>
</evidence>
<dbReference type="InterPro" id="IPR050732">
    <property type="entry name" value="Beta-glucan_modifiers"/>
</dbReference>
<evidence type="ECO:0000256" key="4">
    <source>
        <dbReference type="ARBA" id="ARBA00022525"/>
    </source>
</evidence>
<dbReference type="AlphaFoldDB" id="A0A3N4KPQ8"/>
<dbReference type="GO" id="GO:0009277">
    <property type="term" value="C:fungal-type cell wall"/>
    <property type="evidence" value="ECO:0007669"/>
    <property type="project" value="TreeGrafter"/>
</dbReference>
<gene>
    <name evidence="14" type="ORF">P167DRAFT_576249</name>
</gene>
<dbReference type="GO" id="GO:0005975">
    <property type="term" value="P:carbohydrate metabolic process"/>
    <property type="evidence" value="ECO:0007669"/>
    <property type="project" value="InterPro"/>
</dbReference>
<dbReference type="Gene3D" id="3.20.20.80">
    <property type="entry name" value="Glycosidases"/>
    <property type="match status" value="1"/>
</dbReference>
<dbReference type="EC" id="3.2.1.58" evidence="10"/>
<dbReference type="GO" id="GO:0009986">
    <property type="term" value="C:cell surface"/>
    <property type="evidence" value="ECO:0007669"/>
    <property type="project" value="TreeGrafter"/>
</dbReference>
<evidence type="ECO:0000256" key="1">
    <source>
        <dbReference type="ARBA" id="ARBA00004191"/>
    </source>
</evidence>
<dbReference type="STRING" id="1392247.A0A3N4KPQ8"/>
<dbReference type="GO" id="GO:0004338">
    <property type="term" value="F:glucan exo-1,3-beta-glucosidase activity"/>
    <property type="evidence" value="ECO:0007669"/>
    <property type="project" value="UniProtKB-EC"/>
</dbReference>
<dbReference type="GO" id="GO:0005576">
    <property type="term" value="C:extracellular region"/>
    <property type="evidence" value="ECO:0007669"/>
    <property type="project" value="TreeGrafter"/>
</dbReference>
<keyword evidence="3" id="KW-0134">Cell wall</keyword>
<keyword evidence="6 14" id="KW-0378">Hydrolase</keyword>
<dbReference type="Pfam" id="PF00332">
    <property type="entry name" value="Glyco_hydro_17"/>
    <property type="match status" value="1"/>
</dbReference>
<dbReference type="InterPro" id="IPR017853">
    <property type="entry name" value="GH"/>
</dbReference>
<dbReference type="Proteomes" id="UP000277580">
    <property type="component" value="Unassembled WGS sequence"/>
</dbReference>
<comment type="catalytic activity">
    <reaction evidence="9">
        <text>Successive hydrolysis of beta-D-glucose units from the non-reducing ends of (1-&gt;3)-beta-D-glucans, releasing alpha-glucose.</text>
        <dbReference type="EC" id="3.2.1.58"/>
    </reaction>
</comment>
<feature type="chain" id="PRO_5017978021" description="glucan 1,3-beta-glucosidase" evidence="13">
    <location>
        <begin position="19"/>
        <end position="302"/>
    </location>
</feature>
<evidence type="ECO:0000256" key="7">
    <source>
        <dbReference type="ARBA" id="ARBA00023180"/>
    </source>
</evidence>
<evidence type="ECO:0000313" key="15">
    <source>
        <dbReference type="Proteomes" id="UP000277580"/>
    </source>
</evidence>
<name>A0A3N4KPQ8_9PEZI</name>
<evidence type="ECO:0000256" key="11">
    <source>
        <dbReference type="ARBA" id="ARBA00041761"/>
    </source>
</evidence>
<evidence type="ECO:0000256" key="6">
    <source>
        <dbReference type="ARBA" id="ARBA00022801"/>
    </source>
</evidence>
<evidence type="ECO:0000256" key="5">
    <source>
        <dbReference type="ARBA" id="ARBA00022729"/>
    </source>
</evidence>
<accession>A0A3N4KPQ8</accession>
<evidence type="ECO:0000256" key="10">
    <source>
        <dbReference type="ARBA" id="ARBA00038929"/>
    </source>
</evidence>